<protein>
    <recommendedName>
        <fullName evidence="5">DNA-binding beta-propeller fold protein YncE</fullName>
    </recommendedName>
</protein>
<sequence length="389" mass="41036">MTEPDDPDPFGDREVMQVGPRRRTPLVIAVCVIVVLAGIGLWHSVQKGEVPLPEPTAASSPPAADPTDAPSQQSRLDFDIDLSWLHTPTDYSLVVHAGGAVYRIAARTGHVEKVWIPRLATDSANDPGAVVPSGSSVLVLATGSRTVYVVPDGSGSASSFTTAGTDLLPGPDSRHVWVRQDATHLVLVGLDGTRTRTTLTLPSDIVGMPQSDRSGYVVVQTDDGVYDVRPDGRTRVAPGRLVASGSTSLLITSCRRVDSCSAAVYGRDLKRVRTVQLHEETPASSGYGVVSPDGRYAALADASDPSENPVTLVDLTTGTSRRLSAAVGWQVLAPGSGQLVFSPDGRWLFVIDRNGNLTAVDVRCAASGACLKSRTLAEFGTLQQVAVRP</sequence>
<keyword evidence="2" id="KW-0812">Transmembrane</keyword>
<organism evidence="3 4">
    <name type="scientific">Microlunatus endophyticus</name>
    <dbReference type="NCBI Taxonomy" id="1716077"/>
    <lineage>
        <taxon>Bacteria</taxon>
        <taxon>Bacillati</taxon>
        <taxon>Actinomycetota</taxon>
        <taxon>Actinomycetes</taxon>
        <taxon>Propionibacteriales</taxon>
        <taxon>Propionibacteriaceae</taxon>
        <taxon>Microlunatus</taxon>
    </lineage>
</organism>
<proteinExistence type="predicted"/>
<evidence type="ECO:0008006" key="5">
    <source>
        <dbReference type="Google" id="ProtNLM"/>
    </source>
</evidence>
<dbReference type="EMBL" id="BMMZ01000002">
    <property type="protein sequence ID" value="GGL53321.1"/>
    <property type="molecule type" value="Genomic_DNA"/>
</dbReference>
<dbReference type="RefSeq" id="WP_188894046.1">
    <property type="nucleotide sequence ID" value="NZ_BMMZ01000002.1"/>
</dbReference>
<feature type="transmembrane region" description="Helical" evidence="2">
    <location>
        <begin position="26"/>
        <end position="45"/>
    </location>
</feature>
<evidence type="ECO:0000256" key="2">
    <source>
        <dbReference type="SAM" id="Phobius"/>
    </source>
</evidence>
<reference evidence="3" key="2">
    <citation type="submission" date="2020-09" db="EMBL/GenBank/DDBJ databases">
        <authorList>
            <person name="Sun Q."/>
            <person name="Zhou Y."/>
        </authorList>
    </citation>
    <scope>NUCLEOTIDE SEQUENCE</scope>
    <source>
        <strain evidence="3">CGMCC 4.7306</strain>
    </source>
</reference>
<keyword evidence="2" id="KW-1133">Transmembrane helix</keyword>
<name>A0A917W222_9ACTN</name>
<reference evidence="3" key="1">
    <citation type="journal article" date="2014" name="Int. J. Syst. Evol. Microbiol.">
        <title>Complete genome sequence of Corynebacterium casei LMG S-19264T (=DSM 44701T), isolated from a smear-ripened cheese.</title>
        <authorList>
            <consortium name="US DOE Joint Genome Institute (JGI-PGF)"/>
            <person name="Walter F."/>
            <person name="Albersmeier A."/>
            <person name="Kalinowski J."/>
            <person name="Ruckert C."/>
        </authorList>
    </citation>
    <scope>NUCLEOTIDE SEQUENCE</scope>
    <source>
        <strain evidence="3">CGMCC 4.7306</strain>
    </source>
</reference>
<dbReference type="Gene3D" id="2.130.10.10">
    <property type="entry name" value="YVTN repeat-like/Quinoprotein amine dehydrogenase"/>
    <property type="match status" value="1"/>
</dbReference>
<evidence type="ECO:0000313" key="3">
    <source>
        <dbReference type="EMBL" id="GGL53321.1"/>
    </source>
</evidence>
<dbReference type="InterPro" id="IPR015943">
    <property type="entry name" value="WD40/YVTN_repeat-like_dom_sf"/>
</dbReference>
<feature type="region of interest" description="Disordered" evidence="1">
    <location>
        <begin position="52"/>
        <end position="72"/>
    </location>
</feature>
<gene>
    <name evidence="3" type="ORF">GCM10011575_09660</name>
</gene>
<feature type="compositionally biased region" description="Low complexity" evidence="1">
    <location>
        <begin position="55"/>
        <end position="71"/>
    </location>
</feature>
<evidence type="ECO:0000313" key="4">
    <source>
        <dbReference type="Proteomes" id="UP000613840"/>
    </source>
</evidence>
<keyword evidence="4" id="KW-1185">Reference proteome</keyword>
<comment type="caution">
    <text evidence="3">The sequence shown here is derived from an EMBL/GenBank/DDBJ whole genome shotgun (WGS) entry which is preliminary data.</text>
</comment>
<dbReference type="AlphaFoldDB" id="A0A917W222"/>
<keyword evidence="2" id="KW-0472">Membrane</keyword>
<dbReference type="InterPro" id="IPR011044">
    <property type="entry name" value="Quino_amine_DH_bsu"/>
</dbReference>
<dbReference type="Proteomes" id="UP000613840">
    <property type="component" value="Unassembled WGS sequence"/>
</dbReference>
<dbReference type="SUPFAM" id="SSF50969">
    <property type="entry name" value="YVTN repeat-like/Quinoprotein amine dehydrogenase"/>
    <property type="match status" value="1"/>
</dbReference>
<accession>A0A917W222</accession>
<evidence type="ECO:0000256" key="1">
    <source>
        <dbReference type="SAM" id="MobiDB-lite"/>
    </source>
</evidence>